<keyword evidence="2" id="KW-0963">Cytoplasm</keyword>
<keyword evidence="5 7" id="KW-0175">Coiled coil</keyword>
<reference evidence="9" key="1">
    <citation type="submission" date="2018-06" db="EMBL/GenBank/DDBJ databases">
        <authorList>
            <person name="Zhirakovskaya E."/>
        </authorList>
    </citation>
    <scope>NUCLEOTIDE SEQUENCE</scope>
</reference>
<dbReference type="InterPro" id="IPR027417">
    <property type="entry name" value="P-loop_NTPase"/>
</dbReference>
<dbReference type="CDD" id="cd03278">
    <property type="entry name" value="ABC_SMC_barmotin"/>
    <property type="match status" value="1"/>
</dbReference>
<dbReference type="GO" id="GO:0005524">
    <property type="term" value="F:ATP binding"/>
    <property type="evidence" value="ECO:0007669"/>
    <property type="project" value="UniProtKB-KW"/>
</dbReference>
<dbReference type="Gene3D" id="3.40.50.300">
    <property type="entry name" value="P-loop containing nucleotide triphosphate hydrolases"/>
    <property type="match status" value="1"/>
</dbReference>
<keyword evidence="3" id="KW-0547">Nucleotide-binding</keyword>
<dbReference type="AlphaFoldDB" id="A0A3B1DP24"/>
<dbReference type="InterPro" id="IPR003395">
    <property type="entry name" value="RecF/RecN/SMC_N"/>
</dbReference>
<evidence type="ECO:0000256" key="3">
    <source>
        <dbReference type="ARBA" id="ARBA00022741"/>
    </source>
</evidence>
<feature type="non-terminal residue" evidence="9">
    <location>
        <position position="1"/>
    </location>
</feature>
<evidence type="ECO:0000256" key="6">
    <source>
        <dbReference type="ARBA" id="ARBA00023125"/>
    </source>
</evidence>
<name>A0A3B1DP24_9ZZZZ</name>
<evidence type="ECO:0000259" key="8">
    <source>
        <dbReference type="Pfam" id="PF02463"/>
    </source>
</evidence>
<evidence type="ECO:0000256" key="2">
    <source>
        <dbReference type="ARBA" id="ARBA00022490"/>
    </source>
</evidence>
<dbReference type="GO" id="GO:0003677">
    <property type="term" value="F:DNA binding"/>
    <property type="evidence" value="ECO:0007669"/>
    <property type="project" value="UniProtKB-KW"/>
</dbReference>
<dbReference type="SUPFAM" id="SSF52540">
    <property type="entry name" value="P-loop containing nucleoside triphosphate hydrolases"/>
    <property type="match status" value="1"/>
</dbReference>
<keyword evidence="4" id="KW-0067">ATP-binding</keyword>
<accession>A0A3B1DP24</accession>
<dbReference type="Pfam" id="PF02463">
    <property type="entry name" value="SMC_N"/>
    <property type="match status" value="1"/>
</dbReference>
<organism evidence="9">
    <name type="scientific">hydrothermal vent metagenome</name>
    <dbReference type="NCBI Taxonomy" id="652676"/>
    <lineage>
        <taxon>unclassified sequences</taxon>
        <taxon>metagenomes</taxon>
        <taxon>ecological metagenomes</taxon>
    </lineage>
</organism>
<evidence type="ECO:0000256" key="5">
    <source>
        <dbReference type="ARBA" id="ARBA00023054"/>
    </source>
</evidence>
<feature type="domain" description="RecF/RecN/SMC N-terminal" evidence="8">
    <location>
        <begin position="442"/>
        <end position="755"/>
    </location>
</feature>
<dbReference type="GO" id="GO:0005737">
    <property type="term" value="C:cytoplasm"/>
    <property type="evidence" value="ECO:0007669"/>
    <property type="project" value="UniProtKB-SubCell"/>
</dbReference>
<dbReference type="PANTHER" id="PTHR43977">
    <property type="entry name" value="STRUCTURAL MAINTENANCE OF CHROMOSOMES PROTEIN 3"/>
    <property type="match status" value="1"/>
</dbReference>
<feature type="coiled-coil region" evidence="7">
    <location>
        <begin position="382"/>
        <end position="430"/>
    </location>
</feature>
<evidence type="ECO:0000256" key="7">
    <source>
        <dbReference type="SAM" id="Coils"/>
    </source>
</evidence>
<comment type="subcellular location">
    <subcellularLocation>
        <location evidence="1">Cytoplasm</location>
    </subcellularLocation>
</comment>
<protein>
    <submittedName>
        <fullName evidence="9">Chromosome partition protein smc</fullName>
    </submittedName>
</protein>
<evidence type="ECO:0000256" key="4">
    <source>
        <dbReference type="ARBA" id="ARBA00022840"/>
    </source>
</evidence>
<dbReference type="FunFam" id="3.40.50.300:FF:000901">
    <property type="entry name" value="Chromosome partition protein Smc"/>
    <property type="match status" value="1"/>
</dbReference>
<gene>
    <name evidence="9" type="ORF">MNBD_UNCLBAC01-1971</name>
</gene>
<evidence type="ECO:0000256" key="1">
    <source>
        <dbReference type="ARBA" id="ARBA00004496"/>
    </source>
</evidence>
<sequence>AHRLGEKKEQLIEQCRVQQERIEGLKQSLVDLAEVQKTNEQTLVEKRECLTSLEKSIHEAKDCIKEDEEKVLNLTSNQAHLRNELTDIMKEVEGDLARKRRLDLENDKVLGEKQEVEAKLQNVEDKTKSLRQEISKLENSREDKSQTLASFNERLEAMKGQIEDLEHRKLFLESQKEFIEKLHTQYHDIPDPVVTGRFLTEKAPLDHHTGIIGKVKEVRSLEGKSVVGEAGSNELYEIICETKFIELDPQQIALKIEEMSQEIIELLAQKENLSNDILDVTHQLEDIVNTIHDREKQVSIFESQKQDILAEMEKLDGELALVASELLEIKEALVETRKREEELNYRLDTVNQEIGWCQNNVKEKQAWISDKGKEKEGVAVAIAQIQTEVEASKEKLQREKQNEEIFAQDLDNWLEEMKRIDNEASQQKTKEEEFVSEMESLNVLIKKIKEKKAAVRKVIDETIMQKEEVGQRIDSTRESMLSIEGELDQIKQKMHSQEMHEQKIGFNEKGIKERLFQTYKIDFDEMLRDRSNSEETQKDQDAEEFVLLKGVMLKDEIMRIRKRCDSFGNVNLVAIEEHEELKERFEFLTKQQSDLLEAKSKLMSAINKINRSTRQMFMDTFTKVSEEFRIYFRMLFGGGDAQLILLDPENVLESGIDIVARPNGKKLQNISLLSGGEKTLTAIALIFGVFKVNPSPFCVLDEIDAALDESNVGRFSYLLKDFSKIAQFIVITHNKKTMSIADVMYGITMPETGISRVVSVKFSKDEKKDVELLEPVAA</sequence>
<dbReference type="EMBL" id="UOGJ01000139">
    <property type="protein sequence ID" value="VAX37864.1"/>
    <property type="molecule type" value="Genomic_DNA"/>
</dbReference>
<feature type="coiled-coil region" evidence="7">
    <location>
        <begin position="8"/>
        <end position="182"/>
    </location>
</feature>
<proteinExistence type="predicted"/>
<evidence type="ECO:0000313" key="9">
    <source>
        <dbReference type="EMBL" id="VAX37864.1"/>
    </source>
</evidence>
<keyword evidence="6" id="KW-0238">DNA-binding</keyword>